<organism evidence="1 2">
    <name type="scientific">Arctium lappa</name>
    <name type="common">Greater burdock</name>
    <name type="synonym">Lappa major</name>
    <dbReference type="NCBI Taxonomy" id="4217"/>
    <lineage>
        <taxon>Eukaryota</taxon>
        <taxon>Viridiplantae</taxon>
        <taxon>Streptophyta</taxon>
        <taxon>Embryophyta</taxon>
        <taxon>Tracheophyta</taxon>
        <taxon>Spermatophyta</taxon>
        <taxon>Magnoliopsida</taxon>
        <taxon>eudicotyledons</taxon>
        <taxon>Gunneridae</taxon>
        <taxon>Pentapetalae</taxon>
        <taxon>asterids</taxon>
        <taxon>campanulids</taxon>
        <taxon>Asterales</taxon>
        <taxon>Asteraceae</taxon>
        <taxon>Carduoideae</taxon>
        <taxon>Cardueae</taxon>
        <taxon>Arctiinae</taxon>
        <taxon>Arctium</taxon>
    </lineage>
</organism>
<accession>A0ACB8Z491</accession>
<sequence length="1088" mass="117171">MASTDVELEQQLKEAGKQLSHPPDSVDELLPVLDQVEKLLSKVDQSPKKSMLDALKPSMKALIHDGLSRHSDVDVKVAVASCISEITRITAPDAPYTDDQMRDVFQLIVSSFEHLADQSSRSYEKRASILETVSKVRSCVIMLDLECDGLIVEMFEHFLKSVRDYHLDSIYSSMENIMVLVFEESEEISVEMLKPLLASVKKQNEGVLPVARRLGEGVLLKSAAKLRPYLMPALISLGDTVDNYSQVVASVCEGTTATFEHNDENASGLQLANESKSAKGSLDEAQQADESKLTTASSDHTDQVVKEGTSPEEVDPTLDRSPKSVMSNGVNVVGNEEASVDQESSKKPEEDVNQQHLNLTSKEDTDDSDADKLAKAESKPEQTSKRRGKKTDTVINSAEPSDSSHVEGEKEIDKLPDSQRSGSKDVRSSPVKESSIEAAVPPEIEKDSDVQVSSPKAIESKSANVFSPSQSCSLPDESCVKKTVRSKKKQVPEQDEIDTANAASPSKSGSPPDEKRLKKGGRSKNKSSTQEDTPSVDVASMKAPEVTSDSDIKPQRRAGKKAVVAKEVKLPATIDESEDGEATSDSDAKPLRKSSKKLDAVNSGSKSTKQLGKKGGAGDSEAKKPKQSGKKMDAGESDSKKPKQTGKKVDATDAEGKTSKQSLKKADESDSDTKPLKHSVKKGEKSGVEAKHNKITVEEEEESDSETKPLKPSAKKGNTSNSGDVKSSSKKKDDGIKRGSGVEEEEESDSETKPLKLSGKKGNTSNSGDVKSSSKKKDDGRKRGSGKNVTEKDPAKSLSIDDEMDSSPKSAAKSTKGEGNVKDTPVNSSKRKRSTGKDKVSDTIKYDKSLVGLKVKVWWPEDKTYYEGLIESFDSGKKKHKVSYVDGDEEILNLKTQKWEILQEFSERDEEQTTEAQDTEASPETHKKKKSKTDPAPSASQEKIKDSAKRVGEVSSSGKSKGLASKDPKSKDSNAAKSTSQKTSGKSTDAAASKEAGKSKEDEETPKAGTKTKQETSKTINKSKGKTPQSGGKSNANGPSKAKSGTSNVKDSEKANDSVKTPESTKGKSAESTKGGGSKSGKKRKKRS</sequence>
<protein>
    <submittedName>
        <fullName evidence="1">Uncharacterized protein</fullName>
    </submittedName>
</protein>
<proteinExistence type="predicted"/>
<name>A0ACB8Z491_ARCLA</name>
<comment type="caution">
    <text evidence="1">The sequence shown here is derived from an EMBL/GenBank/DDBJ whole genome shotgun (WGS) entry which is preliminary data.</text>
</comment>
<dbReference type="Proteomes" id="UP001055879">
    <property type="component" value="Linkage Group LG11"/>
</dbReference>
<evidence type="ECO:0000313" key="1">
    <source>
        <dbReference type="EMBL" id="KAI3692100.1"/>
    </source>
</evidence>
<reference evidence="2" key="1">
    <citation type="journal article" date="2022" name="Mol. Ecol. Resour.">
        <title>The genomes of chicory, endive, great burdock and yacon provide insights into Asteraceae palaeo-polyploidization history and plant inulin production.</title>
        <authorList>
            <person name="Fan W."/>
            <person name="Wang S."/>
            <person name="Wang H."/>
            <person name="Wang A."/>
            <person name="Jiang F."/>
            <person name="Liu H."/>
            <person name="Zhao H."/>
            <person name="Xu D."/>
            <person name="Zhang Y."/>
        </authorList>
    </citation>
    <scope>NUCLEOTIDE SEQUENCE [LARGE SCALE GENOMIC DNA]</scope>
    <source>
        <strain evidence="2">cv. Niubang</strain>
    </source>
</reference>
<evidence type="ECO:0000313" key="2">
    <source>
        <dbReference type="Proteomes" id="UP001055879"/>
    </source>
</evidence>
<dbReference type="EMBL" id="CM042057">
    <property type="protein sequence ID" value="KAI3692100.1"/>
    <property type="molecule type" value="Genomic_DNA"/>
</dbReference>
<reference evidence="1 2" key="2">
    <citation type="journal article" date="2022" name="Mol. Ecol. Resour.">
        <title>The genomes of chicory, endive, great burdock and yacon provide insights into Asteraceae paleo-polyploidization history and plant inulin production.</title>
        <authorList>
            <person name="Fan W."/>
            <person name="Wang S."/>
            <person name="Wang H."/>
            <person name="Wang A."/>
            <person name="Jiang F."/>
            <person name="Liu H."/>
            <person name="Zhao H."/>
            <person name="Xu D."/>
            <person name="Zhang Y."/>
        </authorList>
    </citation>
    <scope>NUCLEOTIDE SEQUENCE [LARGE SCALE GENOMIC DNA]</scope>
    <source>
        <strain evidence="2">cv. Niubang</strain>
    </source>
</reference>
<keyword evidence="2" id="KW-1185">Reference proteome</keyword>
<gene>
    <name evidence="1" type="ORF">L6452_31909</name>
</gene>